<feature type="non-terminal residue" evidence="2">
    <location>
        <position position="118"/>
    </location>
</feature>
<evidence type="ECO:0000256" key="1">
    <source>
        <dbReference type="SAM" id="MobiDB-lite"/>
    </source>
</evidence>
<sequence length="118" mass="13960">SGLPGVSNRTTARGHYPRRSRLLILDGIAARLIDMLECTSEAERRDRLSKPGVLPHHQRTRHDRRQSRRMYRDGTDAEVYKRRRSHRHREPQSMACKLHTREIFVDDYICRVGRRVTT</sequence>
<feature type="non-terminal residue" evidence="2">
    <location>
        <position position="1"/>
    </location>
</feature>
<feature type="compositionally biased region" description="Basic and acidic residues" evidence="1">
    <location>
        <begin position="70"/>
        <end position="80"/>
    </location>
</feature>
<dbReference type="RefSeq" id="XP_013315546.1">
    <property type="nucleotide sequence ID" value="XM_013460092.1"/>
</dbReference>
<dbReference type="GeneID" id="25329190"/>
<evidence type="ECO:0000313" key="3">
    <source>
        <dbReference type="Proteomes" id="UP000054342"/>
    </source>
</evidence>
<reference evidence="2 3" key="1">
    <citation type="submission" date="2015-01" db="EMBL/GenBank/DDBJ databases">
        <title>The Genome Sequence of Exophiala xenobiotica CBS118157.</title>
        <authorList>
            <consortium name="The Broad Institute Genomics Platform"/>
            <person name="Cuomo C."/>
            <person name="de Hoog S."/>
            <person name="Gorbushina A."/>
            <person name="Stielow B."/>
            <person name="Teixiera M."/>
            <person name="Abouelleil A."/>
            <person name="Chapman S.B."/>
            <person name="Priest M."/>
            <person name="Young S.K."/>
            <person name="Wortman J."/>
            <person name="Nusbaum C."/>
            <person name="Birren B."/>
        </authorList>
    </citation>
    <scope>NUCLEOTIDE SEQUENCE [LARGE SCALE GENOMIC DNA]</scope>
    <source>
        <strain evidence="2 3">CBS 118157</strain>
    </source>
</reference>
<keyword evidence="3" id="KW-1185">Reference proteome</keyword>
<organism evidence="2 3">
    <name type="scientific">Exophiala xenobiotica</name>
    <dbReference type="NCBI Taxonomy" id="348802"/>
    <lineage>
        <taxon>Eukaryota</taxon>
        <taxon>Fungi</taxon>
        <taxon>Dikarya</taxon>
        <taxon>Ascomycota</taxon>
        <taxon>Pezizomycotina</taxon>
        <taxon>Eurotiomycetes</taxon>
        <taxon>Chaetothyriomycetidae</taxon>
        <taxon>Chaetothyriales</taxon>
        <taxon>Herpotrichiellaceae</taxon>
        <taxon>Exophiala</taxon>
    </lineage>
</organism>
<dbReference type="HOGENOM" id="CLU_2078581_0_0_1"/>
<feature type="region of interest" description="Disordered" evidence="1">
    <location>
        <begin position="44"/>
        <end position="93"/>
    </location>
</feature>
<protein>
    <submittedName>
        <fullName evidence="2">Uncharacterized protein</fullName>
    </submittedName>
</protein>
<dbReference type="AlphaFoldDB" id="A0A0D2CXT6"/>
<dbReference type="EMBL" id="KN847320">
    <property type="protein sequence ID" value="KIW54962.1"/>
    <property type="molecule type" value="Genomic_DNA"/>
</dbReference>
<dbReference type="Proteomes" id="UP000054342">
    <property type="component" value="Unassembled WGS sequence"/>
</dbReference>
<evidence type="ECO:0000313" key="2">
    <source>
        <dbReference type="EMBL" id="KIW54962.1"/>
    </source>
</evidence>
<accession>A0A0D2CXT6</accession>
<proteinExistence type="predicted"/>
<name>A0A0D2CXT6_9EURO</name>
<feature type="compositionally biased region" description="Basic residues" evidence="1">
    <location>
        <begin position="56"/>
        <end position="69"/>
    </location>
</feature>
<gene>
    <name evidence="2" type="ORF">PV05_07282</name>
</gene>